<name>A0ABQ2HQR3_9MICO</name>
<evidence type="ECO:0000313" key="1">
    <source>
        <dbReference type="EMBL" id="GGM87933.1"/>
    </source>
</evidence>
<dbReference type="Pfam" id="PF10604">
    <property type="entry name" value="Polyketide_cyc2"/>
    <property type="match status" value="1"/>
</dbReference>
<accession>A0ABQ2HQR3</accession>
<reference evidence="2" key="1">
    <citation type="journal article" date="2019" name="Int. J. Syst. Evol. Microbiol.">
        <title>The Global Catalogue of Microorganisms (GCM) 10K type strain sequencing project: providing services to taxonomists for standard genome sequencing and annotation.</title>
        <authorList>
            <consortium name="The Broad Institute Genomics Platform"/>
            <consortium name="The Broad Institute Genome Sequencing Center for Infectious Disease"/>
            <person name="Wu L."/>
            <person name="Ma J."/>
        </authorList>
    </citation>
    <scope>NUCLEOTIDE SEQUENCE [LARGE SCALE GENOMIC DNA]</scope>
    <source>
        <strain evidence="2">JCM 1365</strain>
    </source>
</reference>
<organism evidence="1 2">
    <name type="scientific">Terrabacter tumescens</name>
    <dbReference type="NCBI Taxonomy" id="60443"/>
    <lineage>
        <taxon>Bacteria</taxon>
        <taxon>Bacillati</taxon>
        <taxon>Actinomycetota</taxon>
        <taxon>Actinomycetes</taxon>
        <taxon>Micrococcales</taxon>
        <taxon>Intrasporangiaceae</taxon>
        <taxon>Terrabacter</taxon>
    </lineage>
</organism>
<dbReference type="InterPro" id="IPR023393">
    <property type="entry name" value="START-like_dom_sf"/>
</dbReference>
<keyword evidence="2" id="KW-1185">Reference proteome</keyword>
<sequence>MAARRGVLETRTAHIRHSDDMSLMDKLGRRWEARQRGTEPIRVDTDVVISATRERVWSFVMHPDSARLLDPEVVNAFRVPGSPEMAVGEQHCTVLRHGAVLAAHITEVVGMDAPRSVSFRSLTVPGAFVASYLFEELGSKTRLTYRVEGQVAAGAKAQAEESARTSAAHALNQMRAVVESGASLSSDP</sequence>
<dbReference type="SUPFAM" id="SSF55961">
    <property type="entry name" value="Bet v1-like"/>
    <property type="match status" value="1"/>
</dbReference>
<proteinExistence type="predicted"/>
<comment type="caution">
    <text evidence="1">The sequence shown here is derived from an EMBL/GenBank/DDBJ whole genome shotgun (WGS) entry which is preliminary data.</text>
</comment>
<evidence type="ECO:0000313" key="2">
    <source>
        <dbReference type="Proteomes" id="UP000623461"/>
    </source>
</evidence>
<dbReference type="InterPro" id="IPR019587">
    <property type="entry name" value="Polyketide_cyclase/dehydratase"/>
</dbReference>
<gene>
    <name evidence="1" type="ORF">GCM10009721_11110</name>
</gene>
<protein>
    <recommendedName>
        <fullName evidence="3">Polyketide cyclase / dehydrase and lipid transport</fullName>
    </recommendedName>
</protein>
<dbReference type="Proteomes" id="UP000623461">
    <property type="component" value="Unassembled WGS sequence"/>
</dbReference>
<dbReference type="EMBL" id="BMNZ01000002">
    <property type="protein sequence ID" value="GGM87933.1"/>
    <property type="molecule type" value="Genomic_DNA"/>
</dbReference>
<dbReference type="Gene3D" id="3.30.530.20">
    <property type="match status" value="1"/>
</dbReference>
<evidence type="ECO:0008006" key="3">
    <source>
        <dbReference type="Google" id="ProtNLM"/>
    </source>
</evidence>